<dbReference type="STRING" id="1233.SAMN05216387_101398"/>
<proteinExistence type="predicted"/>
<sequence>MRIFPVLYKLSLLTLALGLEIQGVQLIFHESLSEQNLITALFCHFIASAVAAYIFPKFIVPNHNESKLSVFIFFFVVIFYLPVLGLIGLISAIPVVAGHSSSKPERPNFLMNINKIRDLPSETTVTGGQPVNLHSLHDLYRSRNSDRRLQAVYATLKLKDRDAIPLLRMALGDPVDDIRLLAYALLDRKEYRLSKRIEKSKQELEKKENSGKKQLYRQIANDYWELAHLGLVQGEAKKHVLGMAYKYIELGLGYSPQDSGILFQYAQILLRLGKYQQAFEQFKKAEILGIEYISLLTYYAEIAFCSRHYHEVKQLMAAIELPAAYPLLTTAARFWRKEI</sequence>
<dbReference type="AlphaFoldDB" id="A0A1H7GZU5"/>
<evidence type="ECO:0000313" key="3">
    <source>
        <dbReference type="Proteomes" id="UP000198620"/>
    </source>
</evidence>
<gene>
    <name evidence="2" type="ORF">SAMN05216387_101398</name>
</gene>
<keyword evidence="3" id="KW-1185">Reference proteome</keyword>
<dbReference type="Gene3D" id="1.25.40.10">
    <property type="entry name" value="Tetratricopeptide repeat domain"/>
    <property type="match status" value="1"/>
</dbReference>
<protein>
    <submittedName>
        <fullName evidence="2">Uncharacterized protein</fullName>
    </submittedName>
</protein>
<name>A0A1H7GZU5_9PROT</name>
<dbReference type="EMBL" id="FOBH01000001">
    <property type="protein sequence ID" value="SEK42190.1"/>
    <property type="molecule type" value="Genomic_DNA"/>
</dbReference>
<feature type="transmembrane region" description="Helical" evidence="1">
    <location>
        <begin position="39"/>
        <end position="56"/>
    </location>
</feature>
<feature type="transmembrane region" description="Helical" evidence="1">
    <location>
        <begin position="68"/>
        <end position="97"/>
    </location>
</feature>
<dbReference type="OrthoDB" id="5393896at2"/>
<evidence type="ECO:0000256" key="1">
    <source>
        <dbReference type="SAM" id="Phobius"/>
    </source>
</evidence>
<dbReference type="Proteomes" id="UP000198620">
    <property type="component" value="Unassembled WGS sequence"/>
</dbReference>
<dbReference type="SUPFAM" id="SSF48452">
    <property type="entry name" value="TPR-like"/>
    <property type="match status" value="1"/>
</dbReference>
<dbReference type="RefSeq" id="WP_090826516.1">
    <property type="nucleotide sequence ID" value="NZ_FOBH01000001.1"/>
</dbReference>
<evidence type="ECO:0000313" key="2">
    <source>
        <dbReference type="EMBL" id="SEK42190.1"/>
    </source>
</evidence>
<reference evidence="2 3" key="1">
    <citation type="submission" date="2016-10" db="EMBL/GenBank/DDBJ databases">
        <authorList>
            <person name="de Groot N.N."/>
        </authorList>
    </citation>
    <scope>NUCLEOTIDE SEQUENCE [LARGE SCALE GENOMIC DNA]</scope>
    <source>
        <strain evidence="2 3">Nv1</strain>
    </source>
</reference>
<accession>A0A1H7GZU5</accession>
<organism evidence="2 3">
    <name type="scientific">Nitrosovibrio tenuis</name>
    <dbReference type="NCBI Taxonomy" id="1233"/>
    <lineage>
        <taxon>Bacteria</taxon>
        <taxon>Pseudomonadati</taxon>
        <taxon>Pseudomonadota</taxon>
        <taxon>Betaproteobacteria</taxon>
        <taxon>Nitrosomonadales</taxon>
        <taxon>Nitrosomonadaceae</taxon>
        <taxon>Nitrosovibrio</taxon>
    </lineage>
</organism>
<keyword evidence="1" id="KW-0812">Transmembrane</keyword>
<keyword evidence="1" id="KW-0472">Membrane</keyword>
<keyword evidence="1" id="KW-1133">Transmembrane helix</keyword>
<dbReference type="InterPro" id="IPR011990">
    <property type="entry name" value="TPR-like_helical_dom_sf"/>
</dbReference>